<dbReference type="OrthoDB" id="4159489at2759"/>
<keyword evidence="1" id="KW-0346">Stress response</keyword>
<gene>
    <name evidence="1" type="ORF">SJAG_03527</name>
</gene>
<dbReference type="AlphaFoldDB" id="B6K4G7"/>
<protein>
    <submittedName>
        <fullName evidence="1">Heat shock factor binding protein</fullName>
    </submittedName>
</protein>
<dbReference type="GeneID" id="7048783"/>
<evidence type="ECO:0000313" key="1">
    <source>
        <dbReference type="EMBL" id="EEB08374.1"/>
    </source>
</evidence>
<dbReference type="VEuPathDB" id="FungiDB:SJAG_03527"/>
<organism evidence="1 2">
    <name type="scientific">Schizosaccharomyces japonicus (strain yFS275 / FY16936)</name>
    <name type="common">Fission yeast</name>
    <dbReference type="NCBI Taxonomy" id="402676"/>
    <lineage>
        <taxon>Eukaryota</taxon>
        <taxon>Fungi</taxon>
        <taxon>Dikarya</taxon>
        <taxon>Ascomycota</taxon>
        <taxon>Taphrinomycotina</taxon>
        <taxon>Schizosaccharomycetes</taxon>
        <taxon>Schizosaccharomycetales</taxon>
        <taxon>Schizosaccharomycetaceae</taxon>
        <taxon>Schizosaccharomyces</taxon>
    </lineage>
</organism>
<dbReference type="HOGENOM" id="CLU_2868886_0_0_1"/>
<evidence type="ECO:0000313" key="2">
    <source>
        <dbReference type="Proteomes" id="UP000001744"/>
    </source>
</evidence>
<dbReference type="EMBL" id="KE651167">
    <property type="protein sequence ID" value="EEB08374.1"/>
    <property type="molecule type" value="Genomic_DNA"/>
</dbReference>
<accession>B6K4G7</accession>
<dbReference type="JaponicusDB" id="SJAG_03527"/>
<dbReference type="Proteomes" id="UP000001744">
    <property type="component" value="Unassembled WGS sequence"/>
</dbReference>
<keyword evidence="2" id="KW-1185">Reference proteome</keyword>
<name>B6K4G7_SCHJY</name>
<dbReference type="RefSeq" id="XP_002174667.1">
    <property type="nucleotide sequence ID" value="XM_002174631.1"/>
</dbReference>
<sequence>MDASKKENPTGESSGIAVMTDELVKNMKRDFEQFQVDFSKKLDSLTGKLDKIEEALNDELRTSN</sequence>
<reference evidence="1 2" key="1">
    <citation type="journal article" date="2011" name="Science">
        <title>Comparative functional genomics of the fission yeasts.</title>
        <authorList>
            <person name="Rhind N."/>
            <person name="Chen Z."/>
            <person name="Yassour M."/>
            <person name="Thompson D.A."/>
            <person name="Haas B.J."/>
            <person name="Habib N."/>
            <person name="Wapinski I."/>
            <person name="Roy S."/>
            <person name="Lin M.F."/>
            <person name="Heiman D.I."/>
            <person name="Young S.K."/>
            <person name="Furuya K."/>
            <person name="Guo Y."/>
            <person name="Pidoux A."/>
            <person name="Chen H.M."/>
            <person name="Robbertse B."/>
            <person name="Goldberg J.M."/>
            <person name="Aoki K."/>
            <person name="Bayne E.H."/>
            <person name="Berlin A.M."/>
            <person name="Desjardins C.A."/>
            <person name="Dobbs E."/>
            <person name="Dukaj L."/>
            <person name="Fan L."/>
            <person name="FitzGerald M.G."/>
            <person name="French C."/>
            <person name="Gujja S."/>
            <person name="Hansen K."/>
            <person name="Keifenheim D."/>
            <person name="Levin J.Z."/>
            <person name="Mosher R.A."/>
            <person name="Mueller C.A."/>
            <person name="Pfiffner J."/>
            <person name="Priest M."/>
            <person name="Russ C."/>
            <person name="Smialowska A."/>
            <person name="Swoboda P."/>
            <person name="Sykes S.M."/>
            <person name="Vaughn M."/>
            <person name="Vengrova S."/>
            <person name="Yoder R."/>
            <person name="Zeng Q."/>
            <person name="Allshire R."/>
            <person name="Baulcombe D."/>
            <person name="Birren B.W."/>
            <person name="Brown W."/>
            <person name="Ekwall K."/>
            <person name="Kellis M."/>
            <person name="Leatherwood J."/>
            <person name="Levin H."/>
            <person name="Margalit H."/>
            <person name="Martienssen R."/>
            <person name="Nieduszynski C.A."/>
            <person name="Spatafora J.W."/>
            <person name="Friedman N."/>
            <person name="Dalgaard J.Z."/>
            <person name="Baumann P."/>
            <person name="Niki H."/>
            <person name="Regev A."/>
            <person name="Nusbaum C."/>
        </authorList>
    </citation>
    <scope>NUCLEOTIDE SEQUENCE [LARGE SCALE GENOMIC DNA]</scope>
    <source>
        <strain evidence="2">yFS275 / FY16936</strain>
    </source>
</reference>
<proteinExistence type="predicted"/>